<evidence type="ECO:0000256" key="6">
    <source>
        <dbReference type="ARBA" id="ARBA00023284"/>
    </source>
</evidence>
<evidence type="ECO:0000313" key="10">
    <source>
        <dbReference type="EMBL" id="KAA6186703.1"/>
    </source>
</evidence>
<dbReference type="PANTHER" id="PTHR43429:SF1">
    <property type="entry name" value="NAD(P)H SULFUR OXIDOREDUCTASE (COA-DEPENDENT)"/>
    <property type="match status" value="1"/>
</dbReference>
<protein>
    <recommendedName>
        <fullName evidence="12">NADH oxidase</fullName>
    </recommendedName>
</protein>
<name>A0A5M8FP59_9GAMM</name>
<organism evidence="10 11">
    <name type="scientific">Thiohalocapsa marina</name>
    <dbReference type="NCBI Taxonomy" id="424902"/>
    <lineage>
        <taxon>Bacteria</taxon>
        <taxon>Pseudomonadati</taxon>
        <taxon>Pseudomonadota</taxon>
        <taxon>Gammaproteobacteria</taxon>
        <taxon>Chromatiales</taxon>
        <taxon>Chromatiaceae</taxon>
        <taxon>Thiohalocapsa</taxon>
    </lineage>
</organism>
<dbReference type="Gene3D" id="3.50.50.60">
    <property type="entry name" value="FAD/NAD(P)-binding domain"/>
    <property type="match status" value="2"/>
</dbReference>
<evidence type="ECO:0000256" key="2">
    <source>
        <dbReference type="ARBA" id="ARBA00009130"/>
    </source>
</evidence>
<evidence type="ECO:0000256" key="5">
    <source>
        <dbReference type="ARBA" id="ARBA00023002"/>
    </source>
</evidence>
<dbReference type="InterPro" id="IPR050260">
    <property type="entry name" value="FAD-bd_OxRdtase"/>
</dbReference>
<dbReference type="Proteomes" id="UP000322981">
    <property type="component" value="Unassembled WGS sequence"/>
</dbReference>
<keyword evidence="5" id="KW-0560">Oxidoreductase</keyword>
<evidence type="ECO:0000256" key="1">
    <source>
        <dbReference type="ARBA" id="ARBA00001974"/>
    </source>
</evidence>
<keyword evidence="4" id="KW-0274">FAD</keyword>
<dbReference type="Pfam" id="PF02852">
    <property type="entry name" value="Pyr_redox_dim"/>
    <property type="match status" value="1"/>
</dbReference>
<evidence type="ECO:0000313" key="11">
    <source>
        <dbReference type="Proteomes" id="UP000322981"/>
    </source>
</evidence>
<feature type="region of interest" description="Disordered" evidence="7">
    <location>
        <begin position="61"/>
        <end position="80"/>
    </location>
</feature>
<dbReference type="InterPro" id="IPR036188">
    <property type="entry name" value="FAD/NAD-bd_sf"/>
</dbReference>
<evidence type="ECO:0000256" key="3">
    <source>
        <dbReference type="ARBA" id="ARBA00022630"/>
    </source>
</evidence>
<dbReference type="SUPFAM" id="SSF55424">
    <property type="entry name" value="FAD/NAD-linked reductases, dimerisation (C-terminal) domain"/>
    <property type="match status" value="1"/>
</dbReference>
<dbReference type="GO" id="GO:0016491">
    <property type="term" value="F:oxidoreductase activity"/>
    <property type="evidence" value="ECO:0007669"/>
    <property type="project" value="UniProtKB-KW"/>
</dbReference>
<dbReference type="OrthoDB" id="9768666at2"/>
<evidence type="ECO:0000256" key="4">
    <source>
        <dbReference type="ARBA" id="ARBA00022827"/>
    </source>
</evidence>
<dbReference type="InterPro" id="IPR023753">
    <property type="entry name" value="FAD/NAD-binding_dom"/>
</dbReference>
<sequence length="535" mass="56611">MGRSQAHGTHESGHNGCCANERLQDRCNGLETGRLNMKLGMKPDGTGRGMQMPAMPPRADVQSGIPGSGPGPSTRANSRRVESSELMRLIIIGAVAAGMSAASQARRRSPDSEIIVLEKTQDVSYGACGLPYKLPPYECMEDLQVMSAERFRAERNLDLRLGHEVTRIDPAARKVFGTNAEGAFALGYDKLILCTGARVWAPPIPRLAEFWGHGAYALKTLEDGRVIKAAMGAKPPKRVVVIGAGYIGLEATENFAEMGAKVTVVEALPQILPWLPESQRERLVQGEAAAHGVEMLVGTRVEALKRAGEAIRIETSGRTLEADLVLVATGVRPEAELAAAAGLKRGAAGAIAVNDYLQTSDEHIYAAGDCADARHALTGQSVWFPLALRANRSGKLAGDNVMGLERPAPPVLGTAVFKFFGLEVARVGLSQQEADDAGLSTASAEIVSSTRAGYYGGGGKLSVWLLAERTTRKLLGCCMVGPEAAAHKIDTAAAAIHAGMTVEQVYDMDLAYAPPFGPSWSPLLIAASRLGKVLG</sequence>
<comment type="caution">
    <text evidence="10">The sequence shown here is derived from an EMBL/GenBank/DDBJ whole genome shotgun (WGS) entry which is preliminary data.</text>
</comment>
<dbReference type="Pfam" id="PF07992">
    <property type="entry name" value="Pyr_redox_2"/>
    <property type="match status" value="1"/>
</dbReference>
<dbReference type="AlphaFoldDB" id="A0A5M8FP59"/>
<proteinExistence type="inferred from homology"/>
<evidence type="ECO:0000259" key="9">
    <source>
        <dbReference type="Pfam" id="PF07992"/>
    </source>
</evidence>
<keyword evidence="11" id="KW-1185">Reference proteome</keyword>
<evidence type="ECO:0008006" key="12">
    <source>
        <dbReference type="Google" id="ProtNLM"/>
    </source>
</evidence>
<evidence type="ECO:0000256" key="7">
    <source>
        <dbReference type="SAM" id="MobiDB-lite"/>
    </source>
</evidence>
<comment type="cofactor">
    <cofactor evidence="1">
        <name>FAD</name>
        <dbReference type="ChEBI" id="CHEBI:57692"/>
    </cofactor>
</comment>
<dbReference type="PANTHER" id="PTHR43429">
    <property type="entry name" value="PYRIDINE NUCLEOTIDE-DISULFIDE OXIDOREDUCTASE DOMAIN-CONTAINING"/>
    <property type="match status" value="1"/>
</dbReference>
<gene>
    <name evidence="10" type="ORF">F2Q65_04870</name>
</gene>
<feature type="domain" description="Pyridine nucleotide-disulphide oxidoreductase dimerisation" evidence="8">
    <location>
        <begin position="416"/>
        <end position="517"/>
    </location>
</feature>
<dbReference type="InterPro" id="IPR004099">
    <property type="entry name" value="Pyr_nucl-diS_OxRdtase_dimer"/>
</dbReference>
<dbReference type="EMBL" id="VWXX01000004">
    <property type="protein sequence ID" value="KAA6186703.1"/>
    <property type="molecule type" value="Genomic_DNA"/>
</dbReference>
<keyword evidence="6" id="KW-0676">Redox-active center</keyword>
<accession>A0A5M8FP59</accession>
<feature type="region of interest" description="Disordered" evidence="7">
    <location>
        <begin position="1"/>
        <end position="20"/>
    </location>
</feature>
<reference evidence="10 11" key="1">
    <citation type="submission" date="2019-09" db="EMBL/GenBank/DDBJ databases">
        <title>Whole-genome sequence of the purple sulfur bacterium Thiohalocapsa marina DSM 19078.</title>
        <authorList>
            <person name="Kyndt J.A."/>
            <person name="Meyer T.E."/>
        </authorList>
    </citation>
    <scope>NUCLEOTIDE SEQUENCE [LARGE SCALE GENOMIC DNA]</scope>
    <source>
        <strain evidence="10 11">DSM 19078</strain>
    </source>
</reference>
<dbReference type="SUPFAM" id="SSF51905">
    <property type="entry name" value="FAD/NAD(P)-binding domain"/>
    <property type="match status" value="1"/>
</dbReference>
<feature type="domain" description="FAD/NAD(P)-binding" evidence="9">
    <location>
        <begin position="88"/>
        <end position="376"/>
    </location>
</feature>
<comment type="similarity">
    <text evidence="2">Belongs to the class-III pyridine nucleotide-disulfide oxidoreductase family.</text>
</comment>
<dbReference type="PRINTS" id="PR00411">
    <property type="entry name" value="PNDRDTASEI"/>
</dbReference>
<dbReference type="PRINTS" id="PR00368">
    <property type="entry name" value="FADPNR"/>
</dbReference>
<keyword evidence="3" id="KW-0285">Flavoprotein</keyword>
<dbReference type="InterPro" id="IPR016156">
    <property type="entry name" value="FAD/NAD-linked_Rdtase_dimer_sf"/>
</dbReference>
<evidence type="ECO:0000259" key="8">
    <source>
        <dbReference type="Pfam" id="PF02852"/>
    </source>
</evidence>